<sequence length="212" mass="23541">MLSLILCLIVTSPRVRLKMNFYIFCLICGAFANEISINGVLPESVTSIPEMQGRQDEDYEVIEESVSSTTEHWTTQGCSHANEYYNACGPRCQQTCSFQQRISGGNTRAICESIFSGSCHPGCFCQDGYVRFNDKCIKPVDCPTRLCLANEEYKIHGSPCQLTCDSYSRADEIEAKCPKDIPISGCFCKHGYVRSATGTCILPNRCPRPLVS</sequence>
<dbReference type="AlphaFoldDB" id="A0A9N9RT43"/>
<reference evidence="4" key="1">
    <citation type="submission" date="2022-01" db="EMBL/GenBank/DDBJ databases">
        <authorList>
            <person name="King R."/>
        </authorList>
    </citation>
    <scope>NUCLEOTIDE SEQUENCE</scope>
</reference>
<feature type="domain" description="TIL" evidence="3">
    <location>
        <begin position="147"/>
        <end position="206"/>
    </location>
</feature>
<accession>A0A9N9RT43</accession>
<keyword evidence="5" id="KW-1185">Reference proteome</keyword>
<keyword evidence="2" id="KW-1015">Disulfide bond</keyword>
<feature type="domain" description="TIL" evidence="3">
    <location>
        <begin position="80"/>
        <end position="142"/>
    </location>
</feature>
<organism evidence="4 5">
    <name type="scientific">Chironomus riparius</name>
    <dbReference type="NCBI Taxonomy" id="315576"/>
    <lineage>
        <taxon>Eukaryota</taxon>
        <taxon>Metazoa</taxon>
        <taxon>Ecdysozoa</taxon>
        <taxon>Arthropoda</taxon>
        <taxon>Hexapoda</taxon>
        <taxon>Insecta</taxon>
        <taxon>Pterygota</taxon>
        <taxon>Neoptera</taxon>
        <taxon>Endopterygota</taxon>
        <taxon>Diptera</taxon>
        <taxon>Nematocera</taxon>
        <taxon>Chironomoidea</taxon>
        <taxon>Chironomidae</taxon>
        <taxon>Chironominae</taxon>
        <taxon>Chironomus</taxon>
    </lineage>
</organism>
<evidence type="ECO:0000259" key="3">
    <source>
        <dbReference type="Pfam" id="PF01826"/>
    </source>
</evidence>
<dbReference type="CDD" id="cd19941">
    <property type="entry name" value="TIL"/>
    <property type="match status" value="2"/>
</dbReference>
<dbReference type="InterPro" id="IPR036084">
    <property type="entry name" value="Ser_inhib-like_sf"/>
</dbReference>
<dbReference type="PANTHER" id="PTHR23259:SF70">
    <property type="entry name" value="ACCESSORY GLAND PROTEIN ACP62F-RELATED"/>
    <property type="match status" value="1"/>
</dbReference>
<dbReference type="GO" id="GO:0030414">
    <property type="term" value="F:peptidase inhibitor activity"/>
    <property type="evidence" value="ECO:0007669"/>
    <property type="project" value="UniProtKB-KW"/>
</dbReference>
<evidence type="ECO:0000313" key="4">
    <source>
        <dbReference type="EMBL" id="CAG9804509.1"/>
    </source>
</evidence>
<dbReference type="Gene3D" id="2.10.25.10">
    <property type="entry name" value="Laminin"/>
    <property type="match status" value="2"/>
</dbReference>
<dbReference type="PANTHER" id="PTHR23259">
    <property type="entry name" value="RIDDLE"/>
    <property type="match status" value="1"/>
</dbReference>
<dbReference type="EMBL" id="OU895878">
    <property type="protein sequence ID" value="CAG9804509.1"/>
    <property type="molecule type" value="Genomic_DNA"/>
</dbReference>
<evidence type="ECO:0000313" key="5">
    <source>
        <dbReference type="Proteomes" id="UP001153620"/>
    </source>
</evidence>
<name>A0A9N9RT43_9DIPT</name>
<dbReference type="InterPro" id="IPR002919">
    <property type="entry name" value="TIL_dom"/>
</dbReference>
<proteinExistence type="predicted"/>
<protein>
    <recommendedName>
        <fullName evidence="3">TIL domain-containing protein</fullName>
    </recommendedName>
</protein>
<dbReference type="OrthoDB" id="6236007at2759"/>
<dbReference type="Proteomes" id="UP001153620">
    <property type="component" value="Chromosome 2"/>
</dbReference>
<gene>
    <name evidence="4" type="ORF">CHIRRI_LOCUS7392</name>
</gene>
<evidence type="ECO:0000256" key="1">
    <source>
        <dbReference type="ARBA" id="ARBA00022690"/>
    </source>
</evidence>
<dbReference type="InterPro" id="IPR051368">
    <property type="entry name" value="SerProtInhib-TIL_Domain"/>
</dbReference>
<keyword evidence="1" id="KW-0646">Protease inhibitor</keyword>
<reference evidence="4" key="2">
    <citation type="submission" date="2022-10" db="EMBL/GenBank/DDBJ databases">
        <authorList>
            <consortium name="ENA_rothamsted_submissions"/>
            <consortium name="culmorum"/>
            <person name="King R."/>
        </authorList>
    </citation>
    <scope>NUCLEOTIDE SEQUENCE</scope>
</reference>
<dbReference type="Pfam" id="PF01826">
    <property type="entry name" value="TIL"/>
    <property type="match status" value="2"/>
</dbReference>
<evidence type="ECO:0000256" key="2">
    <source>
        <dbReference type="ARBA" id="ARBA00023157"/>
    </source>
</evidence>
<dbReference type="SUPFAM" id="SSF57567">
    <property type="entry name" value="Serine protease inhibitors"/>
    <property type="match status" value="2"/>
</dbReference>